<dbReference type="Gene3D" id="3.90.1170.50">
    <property type="entry name" value="Aldehyde oxidase/xanthine dehydrogenase, a/b hammerhead"/>
    <property type="match status" value="1"/>
</dbReference>
<reference evidence="4 5" key="1">
    <citation type="submission" date="2018-03" db="EMBL/GenBank/DDBJ databases">
        <title>Genomic Encyclopedia of Archaeal and Bacterial Type Strains, Phase II (KMG-II): from individual species to whole genera.</title>
        <authorList>
            <person name="Goeker M."/>
        </authorList>
    </citation>
    <scope>NUCLEOTIDE SEQUENCE [LARGE SCALE GENOMIC DNA]</scope>
    <source>
        <strain evidence="4 5">DSM 44720</strain>
    </source>
</reference>
<keyword evidence="1" id="KW-0500">Molybdenum</keyword>
<evidence type="ECO:0000313" key="5">
    <source>
        <dbReference type="Proteomes" id="UP000239494"/>
    </source>
</evidence>
<organism evidence="4 5">
    <name type="scientific">Umezawaea tangerina</name>
    <dbReference type="NCBI Taxonomy" id="84725"/>
    <lineage>
        <taxon>Bacteria</taxon>
        <taxon>Bacillati</taxon>
        <taxon>Actinomycetota</taxon>
        <taxon>Actinomycetes</taxon>
        <taxon>Pseudonocardiales</taxon>
        <taxon>Pseudonocardiaceae</taxon>
        <taxon>Umezawaea</taxon>
    </lineage>
</organism>
<keyword evidence="5" id="KW-1185">Reference proteome</keyword>
<feature type="domain" description="Aldehyde oxidase/xanthine dehydrogenase a/b hammerhead" evidence="3">
    <location>
        <begin position="30"/>
        <end position="140"/>
    </location>
</feature>
<dbReference type="GO" id="GO:0005506">
    <property type="term" value="F:iron ion binding"/>
    <property type="evidence" value="ECO:0007669"/>
    <property type="project" value="InterPro"/>
</dbReference>
<dbReference type="RefSeq" id="WP_106193167.1">
    <property type="nucleotide sequence ID" value="NZ_PVTF01000013.1"/>
</dbReference>
<accession>A0A2T0SQF3</accession>
<dbReference type="InterPro" id="IPR037165">
    <property type="entry name" value="AldOxase/xan_DH_Mopterin-bd_sf"/>
</dbReference>
<dbReference type="Gene3D" id="3.30.365.10">
    <property type="entry name" value="Aldehyde oxidase/xanthine dehydrogenase, molybdopterin binding domain"/>
    <property type="match status" value="4"/>
</dbReference>
<keyword evidence="2" id="KW-0560">Oxidoreductase</keyword>
<sequence length="705" mass="73860">MTDLTESISAPPVGVVGTSHVRLEGREKVTGAARYAADVPFEGLAHGSLVLATVARGRITSIGVDDVLAMPGVLGVIHHGNAPRLNPEAGLLGTGDATLQLLQDDRVPHVGRPVALVVAETAEQARAGADALVVTYEEEEADLVFSADHPGSYTPAAAPEKHKGDVDAELAAAPVVVDQRYTTPQEHHSAMEPHASMARWADGRLEVVDSNQGSFLVSYVLSVLFRLDPGVVRVRAEHVGGGFGSKGIGPQLILAVMATTELKRPVRVALTRRQVFATTGMRAATDQRVRLGADSTGRLRAIDHDTATHTSTIHEFVEFPGEVTNALYAADAIRIRTSLVKVNLPTPTWMRAPGCAPGSFALESAMDELAEAVGVDPVELRLRNEPEVGPISGLPFTSRNLVGCLTEGARRFGWADRDPRPGVRREGRWLLGTGMAAGIYGAGSLPSTAAITAHPDGTFTVGIGAADIGTGARTALVLVAADALEVPTSAIRIDIADSDLGQAWFAGGSRGTSSWTWAITAAATDLREKLADIAHIPADGITGRADTAPLIGALEQRENHAHGAQFAEVAVDPSSGEVRVRRMLGIFAAGRIINPLTTRSQLIGGMTMGISMALHEEGLRDAQFGGQVNGDLAGYHVSAHADIPAIEADWVPDYDPSNPSGVKGVGEVAIVGTAAAVANAVWHATGTRQRSLPISLERILTTTNA</sequence>
<dbReference type="PANTHER" id="PTHR11908">
    <property type="entry name" value="XANTHINE DEHYDROGENASE"/>
    <property type="match status" value="1"/>
</dbReference>
<evidence type="ECO:0000256" key="2">
    <source>
        <dbReference type="ARBA" id="ARBA00023002"/>
    </source>
</evidence>
<dbReference type="InterPro" id="IPR046867">
    <property type="entry name" value="AldOxase/xan_DH_MoCoBD2"/>
</dbReference>
<dbReference type="InterPro" id="IPR008274">
    <property type="entry name" value="AldOxase/xan_DH_MoCoBD1"/>
</dbReference>
<dbReference type="OrthoDB" id="135295at2"/>
<proteinExistence type="predicted"/>
<evidence type="ECO:0000259" key="3">
    <source>
        <dbReference type="SMART" id="SM01008"/>
    </source>
</evidence>
<dbReference type="Pfam" id="PF20256">
    <property type="entry name" value="MoCoBD_2"/>
    <property type="match status" value="2"/>
</dbReference>
<dbReference type="AlphaFoldDB" id="A0A2T0SQF3"/>
<evidence type="ECO:0000256" key="1">
    <source>
        <dbReference type="ARBA" id="ARBA00022505"/>
    </source>
</evidence>
<dbReference type="PANTHER" id="PTHR11908:SF132">
    <property type="entry name" value="ALDEHYDE OXIDASE 1-RELATED"/>
    <property type="match status" value="1"/>
</dbReference>
<dbReference type="InterPro" id="IPR036856">
    <property type="entry name" value="Ald_Oxase/Xan_DH_a/b_sf"/>
</dbReference>
<dbReference type="InterPro" id="IPR000674">
    <property type="entry name" value="Ald_Oxase/Xan_DH_a/b"/>
</dbReference>
<dbReference type="InterPro" id="IPR016208">
    <property type="entry name" value="Ald_Oxase/xanthine_DH-like"/>
</dbReference>
<comment type="caution">
    <text evidence="4">The sequence shown here is derived from an EMBL/GenBank/DDBJ whole genome shotgun (WGS) entry which is preliminary data.</text>
</comment>
<dbReference type="Pfam" id="PF01315">
    <property type="entry name" value="Ald_Xan_dh_C"/>
    <property type="match status" value="1"/>
</dbReference>
<protein>
    <submittedName>
        <fullName evidence="4">Xanthine dehydrogenase YagR molybdenum-binding subunit</fullName>
    </submittedName>
</protein>
<dbReference type="Proteomes" id="UP000239494">
    <property type="component" value="Unassembled WGS sequence"/>
</dbReference>
<dbReference type="Pfam" id="PF02738">
    <property type="entry name" value="MoCoBD_1"/>
    <property type="match status" value="1"/>
</dbReference>
<gene>
    <name evidence="4" type="ORF">CLV43_11367</name>
</gene>
<dbReference type="GO" id="GO:0016491">
    <property type="term" value="F:oxidoreductase activity"/>
    <property type="evidence" value="ECO:0007669"/>
    <property type="project" value="UniProtKB-KW"/>
</dbReference>
<dbReference type="SMART" id="SM01008">
    <property type="entry name" value="Ald_Xan_dh_C"/>
    <property type="match status" value="1"/>
</dbReference>
<dbReference type="SUPFAM" id="SSF56003">
    <property type="entry name" value="Molybdenum cofactor-binding domain"/>
    <property type="match status" value="1"/>
</dbReference>
<dbReference type="EMBL" id="PVTF01000013">
    <property type="protein sequence ID" value="PRY35640.1"/>
    <property type="molecule type" value="Genomic_DNA"/>
</dbReference>
<dbReference type="SUPFAM" id="SSF54665">
    <property type="entry name" value="CO dehydrogenase molybdoprotein N-domain-like"/>
    <property type="match status" value="1"/>
</dbReference>
<evidence type="ECO:0000313" key="4">
    <source>
        <dbReference type="EMBL" id="PRY35640.1"/>
    </source>
</evidence>
<name>A0A2T0SQF3_9PSEU</name>